<evidence type="ECO:0000313" key="1">
    <source>
        <dbReference type="EMBL" id="CAN0501433.1"/>
    </source>
</evidence>
<dbReference type="EMBL" id="OZ243562">
    <property type="protein sequence ID" value="CAN0501433.1"/>
    <property type="molecule type" value="Genomic_DNA"/>
</dbReference>
<protein>
    <submittedName>
        <fullName evidence="1">Uncharacterized protein</fullName>
    </submittedName>
</protein>
<organism evidence="1 2">
    <name type="scientific">Rangifer tarandus platyrhynchus</name>
    <name type="common">Svalbard reindeer</name>
    <dbReference type="NCBI Taxonomy" id="3082113"/>
    <lineage>
        <taxon>Eukaryota</taxon>
        <taxon>Metazoa</taxon>
        <taxon>Chordata</taxon>
        <taxon>Craniata</taxon>
        <taxon>Vertebrata</taxon>
        <taxon>Euteleostomi</taxon>
        <taxon>Mammalia</taxon>
        <taxon>Eutheria</taxon>
        <taxon>Laurasiatheria</taxon>
        <taxon>Artiodactyla</taxon>
        <taxon>Ruminantia</taxon>
        <taxon>Pecora</taxon>
        <taxon>Cervidae</taxon>
        <taxon>Odocoileinae</taxon>
        <taxon>Rangifer</taxon>
    </lineage>
</organism>
<name>A0ACB1MN12_RANTA</name>
<reference evidence="1" key="1">
    <citation type="submission" date="2025-03" db="EMBL/GenBank/DDBJ databases">
        <authorList>
            <consortium name="ELIXIR-Norway"/>
            <consortium name="Elixir Norway"/>
        </authorList>
    </citation>
    <scope>NUCLEOTIDE SEQUENCE</scope>
</reference>
<accession>A0ACB1MN12</accession>
<gene>
    <name evidence="1" type="ORF">MRATA1EN22A_LOCUS22333</name>
</gene>
<dbReference type="Proteomes" id="UP001162501">
    <property type="component" value="Chromosome 34"/>
</dbReference>
<sequence length="175" mass="17325">MSRDTQLHAGKKKRVLGSEPSHGGTTESRVVSTGRCPPGMRAAPLMGTRASLGAALWGGPGEPGGLVPSPQHSGGSRWMLAGAKAEVGPEPLGVQKSGPWGGAEEGLSSVPAVASHRDSLGRQGGETPESPRLGASVHLCVGGEVGKAHQSLPEAGGGGQAGDSGHTPVPPGAVF</sequence>
<proteinExistence type="predicted"/>
<evidence type="ECO:0000313" key="2">
    <source>
        <dbReference type="Proteomes" id="UP001162501"/>
    </source>
</evidence>